<name>A0ABS2DHI0_9BACI</name>
<gene>
    <name evidence="2" type="ORF">JR050_09735</name>
</gene>
<dbReference type="Proteomes" id="UP001518925">
    <property type="component" value="Unassembled WGS sequence"/>
</dbReference>
<accession>A0ABS2DHI0</accession>
<sequence length="193" mass="21197">MKKLLAFIMIMLVLTACDNSILPKSNSINPTKLTEREEVILSNTSDQAFVFDFNVENSYKKVSVWVEKYEFGKLVGKVNDIGTEVNKSGQIILSVSKLNEAALESIFTLTVSSDGGSASGWGPEKMIEMPSVVTGVNQNENISLECNEALASIIYSKQSGISSMSPELYKDVDGQIDEIAQHDVVYLLKAKFD</sequence>
<organism evidence="2 3">
    <name type="scientific">Bacillus suaedaesalsae</name>
    <dbReference type="NCBI Taxonomy" id="2810349"/>
    <lineage>
        <taxon>Bacteria</taxon>
        <taxon>Bacillati</taxon>
        <taxon>Bacillota</taxon>
        <taxon>Bacilli</taxon>
        <taxon>Bacillales</taxon>
        <taxon>Bacillaceae</taxon>
        <taxon>Bacillus</taxon>
    </lineage>
</organism>
<keyword evidence="3" id="KW-1185">Reference proteome</keyword>
<dbReference type="RefSeq" id="WP_204203301.1">
    <property type="nucleotide sequence ID" value="NZ_JAFELM010000028.1"/>
</dbReference>
<feature type="signal peptide" evidence="1">
    <location>
        <begin position="1"/>
        <end position="16"/>
    </location>
</feature>
<evidence type="ECO:0000313" key="3">
    <source>
        <dbReference type="Proteomes" id="UP001518925"/>
    </source>
</evidence>
<keyword evidence="1" id="KW-0732">Signal</keyword>
<comment type="caution">
    <text evidence="2">The sequence shown here is derived from an EMBL/GenBank/DDBJ whole genome shotgun (WGS) entry which is preliminary data.</text>
</comment>
<evidence type="ECO:0000313" key="2">
    <source>
        <dbReference type="EMBL" id="MBM6617949.1"/>
    </source>
</evidence>
<evidence type="ECO:0000256" key="1">
    <source>
        <dbReference type="SAM" id="SignalP"/>
    </source>
</evidence>
<evidence type="ECO:0008006" key="4">
    <source>
        <dbReference type="Google" id="ProtNLM"/>
    </source>
</evidence>
<feature type="chain" id="PRO_5045362871" description="Lipoprotein" evidence="1">
    <location>
        <begin position="17"/>
        <end position="193"/>
    </location>
</feature>
<dbReference type="EMBL" id="JAFELM010000028">
    <property type="protein sequence ID" value="MBM6617949.1"/>
    <property type="molecule type" value="Genomic_DNA"/>
</dbReference>
<dbReference type="PROSITE" id="PS51257">
    <property type="entry name" value="PROKAR_LIPOPROTEIN"/>
    <property type="match status" value="1"/>
</dbReference>
<reference evidence="2 3" key="1">
    <citation type="submission" date="2021-02" db="EMBL/GenBank/DDBJ databases">
        <title>Bacillus sp. RD4P76, an endophyte from a halophyte.</title>
        <authorList>
            <person name="Sun J.-Q."/>
        </authorList>
    </citation>
    <scope>NUCLEOTIDE SEQUENCE [LARGE SCALE GENOMIC DNA]</scope>
    <source>
        <strain evidence="2 3">RD4P76</strain>
    </source>
</reference>
<proteinExistence type="predicted"/>
<protein>
    <recommendedName>
        <fullName evidence="4">Lipoprotein</fullName>
    </recommendedName>
</protein>